<evidence type="ECO:0000256" key="2">
    <source>
        <dbReference type="ARBA" id="ARBA00022679"/>
    </source>
</evidence>
<evidence type="ECO:0000256" key="5">
    <source>
        <dbReference type="ARBA" id="ARBA00022840"/>
    </source>
</evidence>
<dbReference type="CDD" id="cd18079">
    <property type="entry name" value="S-AdoMet_synt"/>
    <property type="match status" value="1"/>
</dbReference>
<dbReference type="NCBIfam" id="TIGR01034">
    <property type="entry name" value="metK"/>
    <property type="match status" value="1"/>
</dbReference>
<dbReference type="InterPro" id="IPR022636">
    <property type="entry name" value="S-AdoMet_synthetase_sfam"/>
</dbReference>
<sequence>MPKLFLFTSESATIGHPDRLCDTISDALVDQFLRQDPYSRIIAECAISKGMVFVAARFASKATVDIAQAARSVIAGAGYRKQEFDTEECTVVTSLIAMPVEQRIQADEADLATAELDRYTVHNQTTLFGFACTHTPELMPLPVTLAGRVAKALTLARSEGRMPYLSPDCTTQVGVAFKDRKPVRIHSITVIAGLEGPQPPDAADIRADLHQEVIGQVFADDPIKPDKDTEIFINPRGAFPKSGPMSHSGMTGRKTAAETYGCYARHSASALSGKDPSRIDRVGTYAARHAAKNIVAAGLADECEVQLSYSLGHAEPVSIQVQTFGTGKVGDDIILQRLEENFDFRLGSIIHDFNLRHLPATSKSGFYQQLAVHGQLGKSFGELPWEKTDRAERLR</sequence>
<dbReference type="GO" id="GO:0005524">
    <property type="term" value="F:ATP binding"/>
    <property type="evidence" value="ECO:0007669"/>
    <property type="project" value="UniProtKB-KW"/>
</dbReference>
<dbReference type="EMBL" id="QJPH01000456">
    <property type="protein sequence ID" value="PZN73474.1"/>
    <property type="molecule type" value="Genomic_DNA"/>
</dbReference>
<proteinExistence type="inferred from homology"/>
<dbReference type="Pfam" id="PF02773">
    <property type="entry name" value="S-AdoMet_synt_C"/>
    <property type="match status" value="1"/>
</dbReference>
<keyword evidence="7" id="KW-0630">Potassium</keyword>
<evidence type="ECO:0000256" key="4">
    <source>
        <dbReference type="ARBA" id="ARBA00022741"/>
    </source>
</evidence>
<feature type="domain" description="S-adenosylmethionine synthetase N-terminal" evidence="10">
    <location>
        <begin position="5"/>
        <end position="95"/>
    </location>
</feature>
<feature type="domain" description="S-adenosylmethionine synthetase C-terminal" evidence="12">
    <location>
        <begin position="243"/>
        <end position="387"/>
    </location>
</feature>
<gene>
    <name evidence="13" type="ORF">DM484_22550</name>
</gene>
<evidence type="ECO:0000256" key="7">
    <source>
        <dbReference type="ARBA" id="ARBA00022958"/>
    </source>
</evidence>
<evidence type="ECO:0000256" key="1">
    <source>
        <dbReference type="ARBA" id="ARBA00022563"/>
    </source>
</evidence>
<evidence type="ECO:0000259" key="10">
    <source>
        <dbReference type="Pfam" id="PF00438"/>
    </source>
</evidence>
<keyword evidence="6" id="KW-0460">Magnesium</keyword>
<dbReference type="GO" id="GO:0006730">
    <property type="term" value="P:one-carbon metabolic process"/>
    <property type="evidence" value="ECO:0007669"/>
    <property type="project" value="UniProtKB-KW"/>
</dbReference>
<protein>
    <recommendedName>
        <fullName evidence="8">Methionine adenosyltransferase</fullName>
        <ecNumber evidence="8">2.5.1.6</ecNumber>
    </recommendedName>
</protein>
<evidence type="ECO:0000259" key="11">
    <source>
        <dbReference type="Pfam" id="PF02772"/>
    </source>
</evidence>
<keyword evidence="1" id="KW-0554">One-carbon metabolism</keyword>
<accession>A0A2W4SKV2</accession>
<reference evidence="13 14" key="1">
    <citation type="journal article" date="2018" name="Aquat. Microb. Ecol.">
        <title>Gammaproteobacterial methanotrophs dominate.</title>
        <authorList>
            <person name="Rissanen A.J."/>
            <person name="Saarenheimo J."/>
            <person name="Tiirola M."/>
            <person name="Peura S."/>
            <person name="Aalto S.L."/>
            <person name="Karvinen A."/>
            <person name="Nykanen H."/>
        </authorList>
    </citation>
    <scope>NUCLEOTIDE SEQUENCE [LARGE SCALE GENOMIC DNA]</scope>
    <source>
        <strain evidence="13">AMbin10</strain>
    </source>
</reference>
<keyword evidence="4" id="KW-0547">Nucleotide-binding</keyword>
<keyword evidence="5" id="KW-0067">ATP-binding</keyword>
<evidence type="ECO:0000313" key="14">
    <source>
        <dbReference type="Proteomes" id="UP000249396"/>
    </source>
</evidence>
<evidence type="ECO:0000256" key="6">
    <source>
        <dbReference type="ARBA" id="ARBA00022842"/>
    </source>
</evidence>
<evidence type="ECO:0000256" key="3">
    <source>
        <dbReference type="ARBA" id="ARBA00022723"/>
    </source>
</evidence>
<dbReference type="GO" id="GO:0004478">
    <property type="term" value="F:methionine adenosyltransferase activity"/>
    <property type="evidence" value="ECO:0007669"/>
    <property type="project" value="UniProtKB-UniRule"/>
</dbReference>
<dbReference type="SUPFAM" id="SSF55973">
    <property type="entry name" value="S-adenosylmethionine synthetase"/>
    <property type="match status" value="3"/>
</dbReference>
<evidence type="ECO:0000256" key="8">
    <source>
        <dbReference type="NCBIfam" id="TIGR01034"/>
    </source>
</evidence>
<dbReference type="InterPro" id="IPR022629">
    <property type="entry name" value="S-AdoMet_synt_central"/>
</dbReference>
<name>A0A2W4SKV2_9GAMM</name>
<comment type="caution">
    <text evidence="13">The sequence shown here is derived from an EMBL/GenBank/DDBJ whole genome shotgun (WGS) entry which is preliminary data.</text>
</comment>
<dbReference type="Gene3D" id="3.30.300.10">
    <property type="match status" value="3"/>
</dbReference>
<dbReference type="AlphaFoldDB" id="A0A2W4SKV2"/>
<dbReference type="EC" id="2.5.1.6" evidence="8"/>
<evidence type="ECO:0000256" key="9">
    <source>
        <dbReference type="RuleBase" id="RU004462"/>
    </source>
</evidence>
<keyword evidence="2 13" id="KW-0808">Transferase</keyword>
<evidence type="ECO:0000259" key="12">
    <source>
        <dbReference type="Pfam" id="PF02773"/>
    </source>
</evidence>
<dbReference type="Pfam" id="PF02772">
    <property type="entry name" value="S-AdoMet_synt_M"/>
    <property type="match status" value="1"/>
</dbReference>
<dbReference type="InterPro" id="IPR002133">
    <property type="entry name" value="S-AdoMet_synthetase"/>
</dbReference>
<comment type="similarity">
    <text evidence="9">Belongs to the AdoMet synthase family.</text>
</comment>
<keyword evidence="3" id="KW-0479">Metal-binding</keyword>
<dbReference type="Pfam" id="PF00438">
    <property type="entry name" value="S-AdoMet_synt_N"/>
    <property type="match status" value="1"/>
</dbReference>
<dbReference type="PIRSF" id="PIRSF000497">
    <property type="entry name" value="MAT"/>
    <property type="match status" value="1"/>
</dbReference>
<feature type="domain" description="S-adenosylmethionine synthetase central" evidence="11">
    <location>
        <begin position="121"/>
        <end position="239"/>
    </location>
</feature>
<evidence type="ECO:0000313" key="13">
    <source>
        <dbReference type="EMBL" id="PZN73474.1"/>
    </source>
</evidence>
<dbReference type="GO" id="GO:0006556">
    <property type="term" value="P:S-adenosylmethionine biosynthetic process"/>
    <property type="evidence" value="ECO:0007669"/>
    <property type="project" value="UniProtKB-UniRule"/>
</dbReference>
<organism evidence="13 14">
    <name type="scientific">Candidatus Methylumidiphilus alinenensis</name>
    <dbReference type="NCBI Taxonomy" id="2202197"/>
    <lineage>
        <taxon>Bacteria</taxon>
        <taxon>Pseudomonadati</taxon>
        <taxon>Pseudomonadota</taxon>
        <taxon>Gammaproteobacteria</taxon>
        <taxon>Methylococcales</taxon>
        <taxon>Candidatus Methylumidiphilus</taxon>
    </lineage>
</organism>
<dbReference type="InterPro" id="IPR022630">
    <property type="entry name" value="S-AdoMet_synt_C"/>
</dbReference>
<dbReference type="Proteomes" id="UP000249396">
    <property type="component" value="Unassembled WGS sequence"/>
</dbReference>
<dbReference type="InterPro" id="IPR022628">
    <property type="entry name" value="S-AdoMet_synt_N"/>
</dbReference>
<dbReference type="GO" id="GO:0046872">
    <property type="term" value="F:metal ion binding"/>
    <property type="evidence" value="ECO:0007669"/>
    <property type="project" value="UniProtKB-KW"/>
</dbReference>
<dbReference type="PANTHER" id="PTHR11964">
    <property type="entry name" value="S-ADENOSYLMETHIONINE SYNTHETASE"/>
    <property type="match status" value="1"/>
</dbReference>